<feature type="region of interest" description="Disordered" evidence="1">
    <location>
        <begin position="1"/>
        <end position="49"/>
    </location>
</feature>
<gene>
    <name evidence="3" type="ORF">CBR_g22015</name>
</gene>
<dbReference type="EMBL" id="BFEA01000241">
    <property type="protein sequence ID" value="GBG76267.1"/>
    <property type="molecule type" value="Genomic_DNA"/>
</dbReference>
<dbReference type="Gramene" id="GBG76267">
    <property type="protein sequence ID" value="GBG76267"/>
    <property type="gene ID" value="CBR_g22015"/>
</dbReference>
<dbReference type="OMA" id="IPGCADS"/>
<dbReference type="PANTHER" id="PTHR22959">
    <property type="entry name" value="PYM PROTEIN"/>
    <property type="match status" value="1"/>
</dbReference>
<dbReference type="Proteomes" id="UP000265515">
    <property type="component" value="Unassembled WGS sequence"/>
</dbReference>
<dbReference type="InterPro" id="IPR015362">
    <property type="entry name" value="WIBG_mago-bd"/>
</dbReference>
<dbReference type="STRING" id="69332.A0A388L1T5"/>
<feature type="compositionally biased region" description="Basic and acidic residues" evidence="1">
    <location>
        <begin position="105"/>
        <end position="115"/>
    </location>
</feature>
<dbReference type="AlphaFoldDB" id="A0A388L1T5"/>
<dbReference type="SMART" id="SM01273">
    <property type="entry name" value="Mago-bind"/>
    <property type="match status" value="1"/>
</dbReference>
<dbReference type="SUPFAM" id="SSF101931">
    <property type="entry name" value="Pym (Within the bgcn gene intron protein, WIBG), N-terminal domain"/>
    <property type="match status" value="1"/>
</dbReference>
<evidence type="ECO:0000259" key="2">
    <source>
        <dbReference type="SMART" id="SM01273"/>
    </source>
</evidence>
<feature type="compositionally biased region" description="Polar residues" evidence="1">
    <location>
        <begin position="116"/>
        <end position="133"/>
    </location>
</feature>
<feature type="compositionally biased region" description="Low complexity" evidence="1">
    <location>
        <begin position="172"/>
        <end position="187"/>
    </location>
</feature>
<dbReference type="GO" id="GO:0010628">
    <property type="term" value="P:positive regulation of gene expression"/>
    <property type="evidence" value="ECO:0007669"/>
    <property type="project" value="EnsemblPlants"/>
</dbReference>
<feature type="region of interest" description="Disordered" evidence="1">
    <location>
        <begin position="217"/>
        <end position="240"/>
    </location>
</feature>
<dbReference type="GO" id="GO:0035145">
    <property type="term" value="C:exon-exon junction complex"/>
    <property type="evidence" value="ECO:0007669"/>
    <property type="project" value="TreeGrafter"/>
</dbReference>
<feature type="domain" description="WIBG Mago-binding" evidence="2">
    <location>
        <begin position="26"/>
        <end position="52"/>
    </location>
</feature>
<proteinExistence type="predicted"/>
<dbReference type="GO" id="GO:0005654">
    <property type="term" value="C:nucleoplasm"/>
    <property type="evidence" value="ECO:0007669"/>
    <property type="project" value="EnsemblPlants"/>
</dbReference>
<dbReference type="GO" id="GO:0003723">
    <property type="term" value="F:RNA binding"/>
    <property type="evidence" value="ECO:0007669"/>
    <property type="project" value="TreeGrafter"/>
</dbReference>
<keyword evidence="4" id="KW-1185">Reference proteome</keyword>
<dbReference type="Pfam" id="PF09282">
    <property type="entry name" value="Mago-bind"/>
    <property type="match status" value="1"/>
</dbReference>
<dbReference type="InterPro" id="IPR039333">
    <property type="entry name" value="PYM1"/>
</dbReference>
<comment type="caution">
    <text evidence="3">The sequence shown here is derived from an EMBL/GenBank/DDBJ whole genome shotgun (WGS) entry which is preliminary data.</text>
</comment>
<dbReference type="InterPro" id="IPR036348">
    <property type="entry name" value="WIBG_N_sf"/>
</dbReference>
<reference evidence="3 4" key="1">
    <citation type="journal article" date="2018" name="Cell">
        <title>The Chara Genome: Secondary Complexity and Implications for Plant Terrestrialization.</title>
        <authorList>
            <person name="Nishiyama T."/>
            <person name="Sakayama H."/>
            <person name="Vries J.D."/>
            <person name="Buschmann H."/>
            <person name="Saint-Marcoux D."/>
            <person name="Ullrich K.K."/>
            <person name="Haas F.B."/>
            <person name="Vanderstraeten L."/>
            <person name="Becker D."/>
            <person name="Lang D."/>
            <person name="Vosolsobe S."/>
            <person name="Rombauts S."/>
            <person name="Wilhelmsson P.K.I."/>
            <person name="Janitza P."/>
            <person name="Kern R."/>
            <person name="Heyl A."/>
            <person name="Rumpler F."/>
            <person name="Villalobos L.I.A.C."/>
            <person name="Clay J.M."/>
            <person name="Skokan R."/>
            <person name="Toyoda A."/>
            <person name="Suzuki Y."/>
            <person name="Kagoshima H."/>
            <person name="Schijlen E."/>
            <person name="Tajeshwar N."/>
            <person name="Catarino B."/>
            <person name="Hetherington A.J."/>
            <person name="Saltykova A."/>
            <person name="Bonnot C."/>
            <person name="Breuninger H."/>
            <person name="Symeonidi A."/>
            <person name="Radhakrishnan G.V."/>
            <person name="Van Nieuwerburgh F."/>
            <person name="Deforce D."/>
            <person name="Chang C."/>
            <person name="Karol K.G."/>
            <person name="Hedrich R."/>
            <person name="Ulvskov P."/>
            <person name="Glockner G."/>
            <person name="Delwiche C.F."/>
            <person name="Petrasek J."/>
            <person name="Van de Peer Y."/>
            <person name="Friml J."/>
            <person name="Beilby M."/>
            <person name="Dolan L."/>
            <person name="Kohara Y."/>
            <person name="Sugano S."/>
            <person name="Fujiyama A."/>
            <person name="Delaux P.-M."/>
            <person name="Quint M."/>
            <person name="TheiBen G."/>
            <person name="Hagemann M."/>
            <person name="Harholt J."/>
            <person name="Dunand C."/>
            <person name="Zachgo S."/>
            <person name="Langdale J."/>
            <person name="Maumus F."/>
            <person name="Straeten D.V.D."/>
            <person name="Gould S.B."/>
            <person name="Rensing S.A."/>
        </authorList>
    </citation>
    <scope>NUCLEOTIDE SEQUENCE [LARGE SCALE GENOMIC DNA]</scope>
    <source>
        <strain evidence="3 4">S276</strain>
    </source>
</reference>
<feature type="compositionally biased region" description="Basic and acidic residues" evidence="1">
    <location>
        <begin position="224"/>
        <end position="238"/>
    </location>
</feature>
<dbReference type="PANTHER" id="PTHR22959:SF0">
    <property type="entry name" value="PARTNER OF Y14 AND MAGO"/>
    <property type="match status" value="1"/>
</dbReference>
<feature type="compositionally biased region" description="Polar residues" evidence="1">
    <location>
        <begin position="189"/>
        <end position="200"/>
    </location>
</feature>
<evidence type="ECO:0000313" key="3">
    <source>
        <dbReference type="EMBL" id="GBG76267.1"/>
    </source>
</evidence>
<organism evidence="3 4">
    <name type="scientific">Chara braunii</name>
    <name type="common">Braun's stonewort</name>
    <dbReference type="NCBI Taxonomy" id="69332"/>
    <lineage>
        <taxon>Eukaryota</taxon>
        <taxon>Viridiplantae</taxon>
        <taxon>Streptophyta</taxon>
        <taxon>Charophyceae</taxon>
        <taxon>Charales</taxon>
        <taxon>Characeae</taxon>
        <taxon>Chara</taxon>
    </lineage>
</organism>
<feature type="compositionally biased region" description="Basic residues" evidence="1">
    <location>
        <begin position="87"/>
        <end position="104"/>
    </location>
</feature>
<protein>
    <recommendedName>
        <fullName evidence="2">WIBG Mago-binding domain-containing protein</fullName>
    </recommendedName>
</protein>
<dbReference type="OrthoDB" id="21625at2759"/>
<dbReference type="GO" id="GO:0005737">
    <property type="term" value="C:cytoplasm"/>
    <property type="evidence" value="ECO:0007669"/>
    <property type="project" value="EnsemblPlants"/>
</dbReference>
<sequence>MEDGVGANTDDGLSSAAQGARPLKPGERIIPPSRRPDGSMRKEIRIRAGYTPQDEVARYESKGAIFLKGKPTVPPGYDPVEDAPGRVKSKAAIRNEKRKQKRHEQRNATEGDATERNNGVTSTAAGEKTANNVSSLASSAALSALPSSSSDMAAGIAAEASDSVQPVLRLPGSQRSQSRSAAGQEAANATPQQEGDQSGGTVEIEKKIRALRKKIRQAENLSADDSKTLTAEQKDKVSKLPNWKNEVEELEAQLSSLRVQ</sequence>
<name>A0A388L1T5_CHABU</name>
<feature type="compositionally biased region" description="Low complexity" evidence="1">
    <location>
        <begin position="134"/>
        <end position="150"/>
    </location>
</feature>
<feature type="region of interest" description="Disordered" evidence="1">
    <location>
        <begin position="67"/>
        <end position="205"/>
    </location>
</feature>
<dbReference type="GO" id="GO:0005730">
    <property type="term" value="C:nucleolus"/>
    <property type="evidence" value="ECO:0007669"/>
    <property type="project" value="EnsemblPlants"/>
</dbReference>
<dbReference type="GO" id="GO:1903259">
    <property type="term" value="P:exon-exon junction complex disassembly"/>
    <property type="evidence" value="ECO:0007669"/>
    <property type="project" value="InterPro"/>
</dbReference>
<evidence type="ECO:0000256" key="1">
    <source>
        <dbReference type="SAM" id="MobiDB-lite"/>
    </source>
</evidence>
<accession>A0A388L1T5</accession>
<evidence type="ECO:0000313" key="4">
    <source>
        <dbReference type="Proteomes" id="UP000265515"/>
    </source>
</evidence>
<feature type="compositionally biased region" description="Basic and acidic residues" evidence="1">
    <location>
        <begin position="34"/>
        <end position="46"/>
    </location>
</feature>